<organism evidence="2">
    <name type="scientific">bioreactor metagenome</name>
    <dbReference type="NCBI Taxonomy" id="1076179"/>
    <lineage>
        <taxon>unclassified sequences</taxon>
        <taxon>metagenomes</taxon>
        <taxon>ecological metagenomes</taxon>
    </lineage>
</organism>
<dbReference type="EMBL" id="VSSQ01000357">
    <property type="protein sequence ID" value="MPL92424.1"/>
    <property type="molecule type" value="Genomic_DNA"/>
</dbReference>
<dbReference type="AlphaFoldDB" id="A0A644VM04"/>
<accession>A0A644VM04</accession>
<comment type="caution">
    <text evidence="2">The sequence shown here is derived from an EMBL/GenBank/DDBJ whole genome shotgun (WGS) entry which is preliminary data.</text>
</comment>
<dbReference type="CDD" id="cd12843">
    <property type="entry name" value="Bvu_2165_C_like"/>
    <property type="match status" value="1"/>
</dbReference>
<proteinExistence type="predicted"/>
<gene>
    <name evidence="2" type="ORF">SDC9_38525</name>
</gene>
<feature type="domain" description="DUF4469" evidence="1">
    <location>
        <begin position="49"/>
        <end position="147"/>
    </location>
</feature>
<evidence type="ECO:0000259" key="1">
    <source>
        <dbReference type="Pfam" id="PF14734"/>
    </source>
</evidence>
<dbReference type="InterPro" id="IPR027824">
    <property type="entry name" value="DUF4469"/>
</dbReference>
<protein>
    <recommendedName>
        <fullName evidence="1">DUF4469 domain-containing protein</fullName>
    </recommendedName>
</protein>
<reference evidence="2" key="1">
    <citation type="submission" date="2019-08" db="EMBL/GenBank/DDBJ databases">
        <authorList>
            <person name="Kucharzyk K."/>
            <person name="Murdoch R.W."/>
            <person name="Higgins S."/>
            <person name="Loffler F."/>
        </authorList>
    </citation>
    <scope>NUCLEOTIDE SEQUENCE</scope>
</reference>
<evidence type="ECO:0000313" key="2">
    <source>
        <dbReference type="EMBL" id="MPL92424.1"/>
    </source>
</evidence>
<sequence length="157" mass="17335">MGAFTSEKPEWNKEEHKLVLQVTPTTQLSRLMEDVEVNVRGVAQVKTCINTVRELPNGIINEAITRGNAVELKGTKLKIAGDSPDNGIKLINSANGEVISIPPERIVTNFPKNIVFILPESVEPGNYQLEITTQYSNASTNTKQSRSYRLSSKVKVV</sequence>
<name>A0A644VM04_9ZZZZ</name>
<dbReference type="Pfam" id="PF14734">
    <property type="entry name" value="DUF4469"/>
    <property type="match status" value="1"/>
</dbReference>
<dbReference type="Gene3D" id="2.70.50.70">
    <property type="match status" value="1"/>
</dbReference>